<evidence type="ECO:0000313" key="2">
    <source>
        <dbReference type="Proteomes" id="UP000185944"/>
    </source>
</evidence>
<gene>
    <name evidence="1" type="ORF">NEDG_00548</name>
</gene>
<comment type="caution">
    <text evidence="1">The sequence shown here is derived from an EMBL/GenBank/DDBJ whole genome shotgun (WGS) entry which is preliminary data.</text>
</comment>
<reference evidence="1 2" key="1">
    <citation type="submission" date="2016-02" db="EMBL/GenBank/DDBJ databases">
        <title>Discovery of a natural microsporidian pathogen with a broad tissue tropism in Caenorhabditis elegans.</title>
        <authorList>
            <person name="Luallen R.J."/>
            <person name="Reinke A.W."/>
            <person name="Tong L."/>
            <person name="Botts M.R."/>
            <person name="Felix M.-A."/>
            <person name="Troemel E.R."/>
        </authorList>
    </citation>
    <scope>NUCLEOTIDE SEQUENCE [LARGE SCALE GENOMIC DNA]</scope>
    <source>
        <strain evidence="1 2">JUm2807</strain>
    </source>
</reference>
<keyword evidence="2" id="KW-1185">Reference proteome</keyword>
<name>A0A177EBU4_9MICR</name>
<protein>
    <submittedName>
        <fullName evidence="1">Uncharacterized protein</fullName>
    </submittedName>
</protein>
<dbReference type="GeneID" id="93646898"/>
<organism evidence="1 2">
    <name type="scientific">Nematocida displodere</name>
    <dbReference type="NCBI Taxonomy" id="1805483"/>
    <lineage>
        <taxon>Eukaryota</taxon>
        <taxon>Fungi</taxon>
        <taxon>Fungi incertae sedis</taxon>
        <taxon>Microsporidia</taxon>
        <taxon>Nematocida</taxon>
    </lineage>
</organism>
<proteinExistence type="predicted"/>
<dbReference type="AlphaFoldDB" id="A0A177EBU4"/>
<evidence type="ECO:0000313" key="1">
    <source>
        <dbReference type="EMBL" id="OAG29415.1"/>
    </source>
</evidence>
<dbReference type="RefSeq" id="XP_067544063.1">
    <property type="nucleotide sequence ID" value="XM_067687966.1"/>
</dbReference>
<dbReference type="STRING" id="1805483.A0A177EBU4"/>
<sequence length="339" mass="37332">MLHQEEDGNVLLQCLTSLRSPPTSVASSTSQLFIGHKSGELLSIAPDTATKKVLTREKVSITSLAYTHEILLFGTKKGHIKAHIDGRNVRLGNRHSASIVAMVPYENENGELELITAGTDKKILVWKLVVNATATPRTVSLIFIKALYGATSPIVSADLSDDNALFACTCELSSILRVFKVDRDTQLLFTLPNEEHAVQTIFLTSEVFATISNRNTLYLFSPESTQPFQKLRAKGLVGDDQAVLTLFKRLTPPNEEVPKAVLGFSNGTTVILEFVDHRLHLLHRIRQDSLPNTAILHNSNFYLLAGKEEKHARFIINKKAKNTIRVMVPVSSDGPGLSA</sequence>
<accession>A0A177EBU4</accession>
<dbReference type="InterPro" id="IPR036322">
    <property type="entry name" value="WD40_repeat_dom_sf"/>
</dbReference>
<dbReference type="EMBL" id="LTDL01000040">
    <property type="protein sequence ID" value="OAG29415.1"/>
    <property type="molecule type" value="Genomic_DNA"/>
</dbReference>
<dbReference type="SUPFAM" id="SSF50978">
    <property type="entry name" value="WD40 repeat-like"/>
    <property type="match status" value="1"/>
</dbReference>
<dbReference type="VEuPathDB" id="MicrosporidiaDB:NEDG_00548"/>
<dbReference type="InterPro" id="IPR015943">
    <property type="entry name" value="WD40/YVTN_repeat-like_dom_sf"/>
</dbReference>
<dbReference type="Proteomes" id="UP000185944">
    <property type="component" value="Unassembled WGS sequence"/>
</dbReference>
<dbReference type="OrthoDB" id="189968at2759"/>
<dbReference type="Gene3D" id="2.130.10.10">
    <property type="entry name" value="YVTN repeat-like/Quinoprotein amine dehydrogenase"/>
    <property type="match status" value="1"/>
</dbReference>